<accession>A0ABW5SG08</accession>
<protein>
    <submittedName>
        <fullName evidence="1">Uncharacterized protein</fullName>
    </submittedName>
</protein>
<evidence type="ECO:0000313" key="1">
    <source>
        <dbReference type="EMBL" id="MFD2698098.1"/>
    </source>
</evidence>
<dbReference type="PROSITE" id="PS51257">
    <property type="entry name" value="PROKAR_LIPOPROTEIN"/>
    <property type="match status" value="1"/>
</dbReference>
<evidence type="ECO:0000313" key="2">
    <source>
        <dbReference type="Proteomes" id="UP001597357"/>
    </source>
</evidence>
<organism evidence="1 2">
    <name type="scientific">Mesonia sediminis</name>
    <dbReference type="NCBI Taxonomy" id="1703946"/>
    <lineage>
        <taxon>Bacteria</taxon>
        <taxon>Pseudomonadati</taxon>
        <taxon>Bacteroidota</taxon>
        <taxon>Flavobacteriia</taxon>
        <taxon>Flavobacteriales</taxon>
        <taxon>Flavobacteriaceae</taxon>
        <taxon>Mesonia</taxon>
    </lineage>
</organism>
<keyword evidence="2" id="KW-1185">Reference proteome</keyword>
<proteinExistence type="predicted"/>
<sequence length="89" mass="9484">MKKIIFMALTAGVFAFTSCSSDDDGGSSSDCQTCSLDFGDMSISSEFCDNGDGTITQIDEDGGETIVDLEGMSFQEYITAMEQTGMNCK</sequence>
<dbReference type="Proteomes" id="UP001597357">
    <property type="component" value="Unassembled WGS sequence"/>
</dbReference>
<dbReference type="EMBL" id="JBHULZ010000041">
    <property type="protein sequence ID" value="MFD2698098.1"/>
    <property type="molecule type" value="Genomic_DNA"/>
</dbReference>
<name>A0ABW5SG08_9FLAO</name>
<comment type="caution">
    <text evidence="1">The sequence shown here is derived from an EMBL/GenBank/DDBJ whole genome shotgun (WGS) entry which is preliminary data.</text>
</comment>
<dbReference type="RefSeq" id="WP_379047102.1">
    <property type="nucleotide sequence ID" value="NZ_JBHULZ010000041.1"/>
</dbReference>
<reference evidence="2" key="1">
    <citation type="journal article" date="2019" name="Int. J. Syst. Evol. Microbiol.">
        <title>The Global Catalogue of Microorganisms (GCM) 10K type strain sequencing project: providing services to taxonomists for standard genome sequencing and annotation.</title>
        <authorList>
            <consortium name="The Broad Institute Genomics Platform"/>
            <consortium name="The Broad Institute Genome Sequencing Center for Infectious Disease"/>
            <person name="Wu L."/>
            <person name="Ma J."/>
        </authorList>
    </citation>
    <scope>NUCLEOTIDE SEQUENCE [LARGE SCALE GENOMIC DNA]</scope>
    <source>
        <strain evidence="2">KCTC 42255</strain>
    </source>
</reference>
<gene>
    <name evidence="1" type="ORF">ACFSQ0_08855</name>
</gene>